<dbReference type="RefSeq" id="YP_003097381.1">
    <property type="nucleotide sequence ID" value="NC_013085.1"/>
</dbReference>
<dbReference type="KEGG" id="vg:8303357"/>
<reference evidence="1 2" key="1">
    <citation type="journal article" date="2009" name="Environ. Microbiol.">
        <title>Comparative genomics of marine cyanomyoviruses reveals the widespread occurrence of Synechococcus host genes localized to a hyperplastic region: implications for mechanisms of cyanophage evolution.</title>
        <authorList>
            <person name="Millard A.D."/>
            <person name="Zwirglmaier K."/>
            <person name="Downey M.J."/>
            <person name="Mann N.H."/>
            <person name="Scanlan D.J."/>
        </authorList>
    </citation>
    <scope>NUCLEOTIDE SEQUENCE</scope>
</reference>
<keyword evidence="2" id="KW-1185">Reference proteome</keyword>
<sequence length="166" mass="17677">MAQQLEKFDSAGGFSIEKTTVIDEGRNAKDLNSLEIKNSFYSDSSTTNYILRGLNTAVLQLDDVGTQISINSSTLNFITGNIMAVNPAGLVYSAKIESAVAADGSGNVSVLSSMTTVIKDQIPSGQTWSISPLGALNRFSYSTTRAGTTNVIRWIVSTQVVSIAWA</sequence>
<proteinExistence type="predicted"/>
<dbReference type="Proteomes" id="UP000001515">
    <property type="component" value="Segment"/>
</dbReference>
<accession>C7BVB5</accession>
<dbReference type="EMBL" id="FM207411">
    <property type="protein sequence ID" value="CAR63344.1"/>
    <property type="molecule type" value="Genomic_DNA"/>
</dbReference>
<evidence type="ECO:0000313" key="2">
    <source>
        <dbReference type="Proteomes" id="UP000001515"/>
    </source>
</evidence>
<name>C7BVB5_9CAUD</name>
<protein>
    <submittedName>
        <fullName evidence="1">Strucutural protein</fullName>
    </submittedName>
</protein>
<gene>
    <name evidence="1" type="ORF">SRSM4_147</name>
</gene>
<dbReference type="OrthoDB" id="16601at10239"/>
<dbReference type="GeneID" id="8303357"/>
<evidence type="ECO:0000313" key="1">
    <source>
        <dbReference type="EMBL" id="CAR63344.1"/>
    </source>
</evidence>
<organism evidence="1 2">
    <name type="scientific">Synechococcus phage S-RSM4</name>
    <dbReference type="NCBI Taxonomy" id="555387"/>
    <lineage>
        <taxon>Viruses</taxon>
        <taxon>Duplodnaviria</taxon>
        <taxon>Heunggongvirae</taxon>
        <taxon>Uroviricota</taxon>
        <taxon>Caudoviricetes</taxon>
        <taxon>Pantevenvirales</taxon>
        <taxon>Kyanoviridae</taxon>
        <taxon>Gibbetvirus</taxon>
        <taxon>Gibbetvirus rsm4</taxon>
    </lineage>
</organism>